<organism evidence="2 3">
    <name type="scientific">Streptomyces chiangmaiensis</name>
    <dbReference type="NCBI Taxonomy" id="766497"/>
    <lineage>
        <taxon>Bacteria</taxon>
        <taxon>Bacillati</taxon>
        <taxon>Actinomycetota</taxon>
        <taxon>Actinomycetes</taxon>
        <taxon>Kitasatosporales</taxon>
        <taxon>Streptomycetaceae</taxon>
        <taxon>Streptomyces</taxon>
    </lineage>
</organism>
<evidence type="ECO:0000313" key="3">
    <source>
        <dbReference type="Proteomes" id="UP001333996"/>
    </source>
</evidence>
<comment type="caution">
    <text evidence="2">The sequence shown here is derived from an EMBL/GenBank/DDBJ whole genome shotgun (WGS) entry which is preliminary data.</text>
</comment>
<dbReference type="InterPro" id="IPR039708">
    <property type="entry name" value="MT1774/Rv1733c-like"/>
</dbReference>
<feature type="transmembrane region" description="Helical" evidence="1">
    <location>
        <begin position="144"/>
        <end position="166"/>
    </location>
</feature>
<evidence type="ECO:0000256" key="1">
    <source>
        <dbReference type="SAM" id="Phobius"/>
    </source>
</evidence>
<reference evidence="2" key="1">
    <citation type="submission" date="2024-01" db="EMBL/GenBank/DDBJ databases">
        <title>First draft genome sequence data of TA4-1, the type strain of Gram-positive actinobacterium Streptomyces chiangmaiensis.</title>
        <authorList>
            <person name="Yasawong M."/>
            <person name="Nantapong N."/>
        </authorList>
    </citation>
    <scope>NUCLEOTIDE SEQUENCE</scope>
    <source>
        <strain evidence="2">TA4-1</strain>
    </source>
</reference>
<accession>A0ABU7FPZ0</accession>
<gene>
    <name evidence="2" type="ORF">VXC91_30530</name>
</gene>
<keyword evidence="3" id="KW-1185">Reference proteome</keyword>
<feature type="transmembrane region" description="Helical" evidence="1">
    <location>
        <begin position="21"/>
        <end position="50"/>
    </location>
</feature>
<keyword evidence="1" id="KW-0812">Transmembrane</keyword>
<dbReference type="PANTHER" id="PTHR42305:SF1">
    <property type="entry name" value="MEMBRANE PROTEIN RV1733C-RELATED"/>
    <property type="match status" value="1"/>
</dbReference>
<dbReference type="RefSeq" id="WP_329510582.1">
    <property type="nucleotide sequence ID" value="NZ_BAAAYZ010000115.1"/>
</dbReference>
<proteinExistence type="predicted"/>
<protein>
    <recommendedName>
        <fullName evidence="4">Integral membrane protein</fullName>
    </recommendedName>
</protein>
<evidence type="ECO:0008006" key="4">
    <source>
        <dbReference type="Google" id="ProtNLM"/>
    </source>
</evidence>
<keyword evidence="1" id="KW-1133">Transmembrane helix</keyword>
<dbReference type="Proteomes" id="UP001333996">
    <property type="component" value="Unassembled WGS sequence"/>
</dbReference>
<dbReference type="EMBL" id="JAYWVC010000142">
    <property type="protein sequence ID" value="MED7826181.1"/>
    <property type="molecule type" value="Genomic_DNA"/>
</dbReference>
<sequence>MRTRVRGWRWRRNPLRRRSDVVEAWTAALLTVLLCLGAPLGGAAAGLWAYDNAHTTQVTQRAERHQVAAVLVEDAPAQVPSAQGDKQPQYNVKVRWTEPGKGTRSTFAPVPAGTRRGERADVWLDAKNRSVAAPPSDAAVWQHALTTGVWAAGGLAGAVLLARAVIRRVAERHRMAEWEADWARTGPEWGHRTA</sequence>
<evidence type="ECO:0000313" key="2">
    <source>
        <dbReference type="EMBL" id="MED7826181.1"/>
    </source>
</evidence>
<name>A0ABU7FPZ0_9ACTN</name>
<dbReference type="PANTHER" id="PTHR42305">
    <property type="entry name" value="MEMBRANE PROTEIN RV1733C-RELATED"/>
    <property type="match status" value="1"/>
</dbReference>
<keyword evidence="1" id="KW-0472">Membrane</keyword>